<dbReference type="NCBIfam" id="NF008434">
    <property type="entry name" value="PRK11274.1"/>
    <property type="match status" value="1"/>
</dbReference>
<sequence>MQTRLADFVKQRPEHDELAAILRACVHCGFCNATCPTYQLLGDERDGPRGRIYLLKQALEGGPVSKLTQRHLDRCLNCRSCETTCPSGVQYGRLLDLGGKIVEERVARSLFEHWRRHGLRRILPYRQRFRRLLQLVRLLRPILPKSLRGKIPPKAATTPWPTRRHRRQMLVLVGCVQAELAPAIDVAAAKVLDRLGISLLAVENSGCCGALPYHLHDHQQARELARRNIDACWPYIEQGAEAVVMTASGCGVTVKDYDKLLERDPAYRDKARRFAGVVKDIGEVIGDEDLSGFKADGEKIAFHSPCTLQHGQQLNGRVESILTRIGYHLTPVRDSHLCCGSAGVYSLLQPELATQLQRNKLANLQAGQPDLIATANIGCLSHLQAGGAKVVHWIELLTEYE</sequence>
<dbReference type="GO" id="GO:0046872">
    <property type="term" value="F:metal ion binding"/>
    <property type="evidence" value="ECO:0007669"/>
    <property type="project" value="UniProtKB-UniRule"/>
</dbReference>
<accession>A0AAU7NTZ7</accession>
<proteinExistence type="predicted"/>
<dbReference type="Gene3D" id="1.10.1060.10">
    <property type="entry name" value="Alpha-helical ferredoxin"/>
    <property type="match status" value="1"/>
</dbReference>
<dbReference type="PANTHER" id="PTHR32479">
    <property type="entry name" value="GLYCOLATE OXIDASE IRON-SULFUR SUBUNIT"/>
    <property type="match status" value="1"/>
</dbReference>
<comment type="cofactor">
    <cofactor evidence="6">
        <name>[4Fe-4S] cluster</name>
        <dbReference type="ChEBI" id="CHEBI:49883"/>
    </cofactor>
    <text evidence="6">Binds 2 [4Fe-4S] clusters.</text>
</comment>
<dbReference type="InterPro" id="IPR012257">
    <property type="entry name" value="Glc_ox_4Fe-4S"/>
</dbReference>
<evidence type="ECO:0000256" key="1">
    <source>
        <dbReference type="ARBA" id="ARBA00022485"/>
    </source>
</evidence>
<protein>
    <recommendedName>
        <fullName evidence="6">Glycolate oxidase iron-sulfur subunit</fullName>
        <ecNumber evidence="6">1.1.99.14</ecNumber>
    </recommendedName>
</protein>
<evidence type="ECO:0000313" key="9">
    <source>
        <dbReference type="Proteomes" id="UP001225378"/>
    </source>
</evidence>
<keyword evidence="8" id="KW-0560">Oxidoreductase</keyword>
<comment type="catalytic activity">
    <reaction evidence="6">
        <text>glycolate + A = glyoxylate + AH2</text>
        <dbReference type="Rhea" id="RHEA:21264"/>
        <dbReference type="ChEBI" id="CHEBI:13193"/>
        <dbReference type="ChEBI" id="CHEBI:17499"/>
        <dbReference type="ChEBI" id="CHEBI:29805"/>
        <dbReference type="ChEBI" id="CHEBI:36655"/>
        <dbReference type="EC" id="1.1.99.14"/>
    </reaction>
</comment>
<dbReference type="GO" id="GO:0051539">
    <property type="term" value="F:4 iron, 4 sulfur cluster binding"/>
    <property type="evidence" value="ECO:0007669"/>
    <property type="project" value="UniProtKB-UniRule"/>
</dbReference>
<dbReference type="PANTHER" id="PTHR32479:SF17">
    <property type="entry name" value="GLYCOLATE OXIDASE IRON-SULFUR SUBUNIT"/>
    <property type="match status" value="1"/>
</dbReference>
<feature type="domain" description="4Fe-4S ferredoxin-type" evidence="7">
    <location>
        <begin position="11"/>
        <end position="45"/>
    </location>
</feature>
<dbReference type="AlphaFoldDB" id="A0AAU7NTZ7"/>
<comment type="catalytic activity">
    <reaction evidence="6">
        <text>(R)-lactate + A = pyruvate + AH2</text>
        <dbReference type="Rhea" id="RHEA:15089"/>
        <dbReference type="ChEBI" id="CHEBI:13193"/>
        <dbReference type="ChEBI" id="CHEBI:15361"/>
        <dbReference type="ChEBI" id="CHEBI:16004"/>
        <dbReference type="ChEBI" id="CHEBI:17499"/>
    </reaction>
</comment>
<gene>
    <name evidence="8" type="primary">glcF</name>
    <name evidence="8" type="ORF">Q9L42_019170</name>
</gene>
<dbReference type="InterPro" id="IPR004017">
    <property type="entry name" value="Cys_rich_dom"/>
</dbReference>
<reference evidence="8 9" key="1">
    <citation type="journal article" date="2024" name="Microbiology">
        <title>Methylomarinum rosea sp. nov., a novel halophilic methanotrophic bacterium from the hypersaline Lake Elton.</title>
        <authorList>
            <person name="Suleimanov R.Z."/>
            <person name="Oshkin I.Y."/>
            <person name="Danilova O.V."/>
            <person name="Suzina N.E."/>
            <person name="Dedysh S.N."/>
        </authorList>
    </citation>
    <scope>NUCLEOTIDE SEQUENCE [LARGE SCALE GENOMIC DNA]</scope>
    <source>
        <strain evidence="8 9">Ch1-1</strain>
    </source>
</reference>
<evidence type="ECO:0000256" key="4">
    <source>
        <dbReference type="ARBA" id="ARBA00023004"/>
    </source>
</evidence>
<dbReference type="InterPro" id="IPR017896">
    <property type="entry name" value="4Fe4S_Fe-S-bd"/>
</dbReference>
<dbReference type="RefSeq" id="WP_305906781.1">
    <property type="nucleotide sequence ID" value="NZ_CP157743.1"/>
</dbReference>
<keyword evidence="4 6" id="KW-0408">Iron</keyword>
<dbReference type="PROSITE" id="PS00198">
    <property type="entry name" value="4FE4S_FER_1"/>
    <property type="match status" value="1"/>
</dbReference>
<comment type="function">
    <text evidence="6">Component of a complex that catalyzes the oxidation of glycolate to glyoxylate.</text>
</comment>
<keyword evidence="6" id="KW-0249">Electron transport</keyword>
<dbReference type="Pfam" id="PF13183">
    <property type="entry name" value="Fer4_8"/>
    <property type="match status" value="1"/>
</dbReference>
<dbReference type="KEGG" id="mech:Q9L42_019170"/>
<dbReference type="EMBL" id="CP157743">
    <property type="protein sequence ID" value="XBS20443.1"/>
    <property type="molecule type" value="Genomic_DNA"/>
</dbReference>
<dbReference type="InterPro" id="IPR009051">
    <property type="entry name" value="Helical_ferredxn"/>
</dbReference>
<evidence type="ECO:0000256" key="3">
    <source>
        <dbReference type="ARBA" id="ARBA00022737"/>
    </source>
</evidence>
<dbReference type="PROSITE" id="PS51379">
    <property type="entry name" value="4FE4S_FER_2"/>
    <property type="match status" value="2"/>
</dbReference>
<dbReference type="PIRSF" id="PIRSF000139">
    <property type="entry name" value="Glc_ox_4Fe-4S"/>
    <property type="match status" value="1"/>
</dbReference>
<keyword evidence="1 6" id="KW-0004">4Fe-4S</keyword>
<evidence type="ECO:0000259" key="7">
    <source>
        <dbReference type="PROSITE" id="PS51379"/>
    </source>
</evidence>
<evidence type="ECO:0000313" key="8">
    <source>
        <dbReference type="EMBL" id="XBS20443.1"/>
    </source>
</evidence>
<keyword evidence="2 6" id="KW-0479">Metal-binding</keyword>
<evidence type="ECO:0000256" key="2">
    <source>
        <dbReference type="ARBA" id="ARBA00022723"/>
    </source>
</evidence>
<evidence type="ECO:0000256" key="5">
    <source>
        <dbReference type="ARBA" id="ARBA00023014"/>
    </source>
</evidence>
<keyword evidence="3" id="KW-0677">Repeat</keyword>
<dbReference type="SUPFAM" id="SSF54862">
    <property type="entry name" value="4Fe-4S ferredoxins"/>
    <property type="match status" value="1"/>
</dbReference>
<feature type="domain" description="4Fe-4S ferredoxin-type" evidence="7">
    <location>
        <begin position="66"/>
        <end position="89"/>
    </location>
</feature>
<evidence type="ECO:0000256" key="6">
    <source>
        <dbReference type="PIRNR" id="PIRNR000139"/>
    </source>
</evidence>
<dbReference type="InterPro" id="IPR017900">
    <property type="entry name" value="4Fe4S_Fe_S_CS"/>
</dbReference>
<keyword evidence="5 6" id="KW-0411">Iron-sulfur</keyword>
<dbReference type="Proteomes" id="UP001225378">
    <property type="component" value="Chromosome"/>
</dbReference>
<name>A0AAU7NTZ7_9GAMM</name>
<keyword evidence="9" id="KW-1185">Reference proteome</keyword>
<keyword evidence="6" id="KW-0813">Transport</keyword>
<dbReference type="EC" id="1.1.99.14" evidence="6"/>
<dbReference type="GO" id="GO:0019154">
    <property type="term" value="F:glycolate dehydrogenase activity"/>
    <property type="evidence" value="ECO:0007669"/>
    <property type="project" value="UniProtKB-EC"/>
</dbReference>
<dbReference type="Pfam" id="PF02754">
    <property type="entry name" value="CCG"/>
    <property type="match status" value="2"/>
</dbReference>
<organism evidence="8 9">
    <name type="scientific">Methylomarinum roseum</name>
    <dbReference type="NCBI Taxonomy" id="3067653"/>
    <lineage>
        <taxon>Bacteria</taxon>
        <taxon>Pseudomonadati</taxon>
        <taxon>Pseudomonadota</taxon>
        <taxon>Gammaproteobacteria</taxon>
        <taxon>Methylococcales</taxon>
        <taxon>Methylococcaceae</taxon>
        <taxon>Methylomarinum</taxon>
    </lineage>
</organism>